<dbReference type="RefSeq" id="WP_073062034.1">
    <property type="nucleotide sequence ID" value="NZ_FQWT01000002.1"/>
</dbReference>
<gene>
    <name evidence="2" type="ORF">SAMN05421866_1851</name>
</gene>
<evidence type="ECO:0000313" key="2">
    <source>
        <dbReference type="EMBL" id="SHH02189.1"/>
    </source>
</evidence>
<protein>
    <submittedName>
        <fullName evidence="2">LPXTG-motif cell wall anchor domain-containing protein</fullName>
    </submittedName>
</protein>
<dbReference type="STRING" id="421058.SAMN05421866_1851"/>
<accession>A0A1M5PL27</accession>
<keyword evidence="1" id="KW-0472">Membrane</keyword>
<proteinExistence type="predicted"/>
<dbReference type="EMBL" id="FQWT01000002">
    <property type="protein sequence ID" value="SHH02189.1"/>
    <property type="molecule type" value="Genomic_DNA"/>
</dbReference>
<reference evidence="3" key="1">
    <citation type="submission" date="2016-11" db="EMBL/GenBank/DDBJ databases">
        <authorList>
            <person name="Varghese N."/>
            <person name="Submissions S."/>
        </authorList>
    </citation>
    <scope>NUCLEOTIDE SEQUENCE [LARGE SCALE GENOMIC DNA]</scope>
    <source>
        <strain evidence="3">DSM 19055</strain>
    </source>
</reference>
<evidence type="ECO:0000256" key="1">
    <source>
        <dbReference type="SAM" id="Phobius"/>
    </source>
</evidence>
<name>A0A1M5PL27_9FLAO</name>
<sequence length="191" mass="21502">MKTTCNLLAILISISFFSQTKLIAFKSHSGHSESFNKAVSENLFDANFSNLGIAPQKYVKDARLDSVIILNEKESILVTSSAHKRIIKGADREWQPGKETVYNHGLFSKKNIDSVKTVLKRDYNFVNDMDSVVFIEYDKESKSYKEIKPSPAKPEKEKSEKTKGGLLLGILMISGASGFYSWKRNKKNNGK</sequence>
<dbReference type="OrthoDB" id="1264796at2"/>
<keyword evidence="3" id="KW-1185">Reference proteome</keyword>
<evidence type="ECO:0000313" key="3">
    <source>
        <dbReference type="Proteomes" id="UP000184047"/>
    </source>
</evidence>
<keyword evidence="1" id="KW-0812">Transmembrane</keyword>
<dbReference type="Proteomes" id="UP000184047">
    <property type="component" value="Unassembled WGS sequence"/>
</dbReference>
<keyword evidence="1" id="KW-1133">Transmembrane helix</keyword>
<organism evidence="2 3">
    <name type="scientific">Chryseobacterium oranimense</name>
    <dbReference type="NCBI Taxonomy" id="421058"/>
    <lineage>
        <taxon>Bacteria</taxon>
        <taxon>Pseudomonadati</taxon>
        <taxon>Bacteroidota</taxon>
        <taxon>Flavobacteriia</taxon>
        <taxon>Flavobacteriales</taxon>
        <taxon>Weeksellaceae</taxon>
        <taxon>Chryseobacterium group</taxon>
        <taxon>Chryseobacterium</taxon>
    </lineage>
</organism>
<dbReference type="eggNOG" id="ENOG503117I">
    <property type="taxonomic scope" value="Bacteria"/>
</dbReference>
<dbReference type="AlphaFoldDB" id="A0A1M5PL27"/>
<feature type="transmembrane region" description="Helical" evidence="1">
    <location>
        <begin position="164"/>
        <end position="182"/>
    </location>
</feature>